<dbReference type="OrthoDB" id="745212at2"/>
<proteinExistence type="predicted"/>
<sequence length="63" mass="7249">MENTAQKDAPKEEGMSMKEFLLKINEWFRFLLSKWLIIVIVGLSGAGLGLYYGLMKSLIIQRK</sequence>
<dbReference type="RefSeq" id="WP_146306246.1">
    <property type="nucleotide sequence ID" value="NZ_VOHS01000017.1"/>
</dbReference>
<evidence type="ECO:0000313" key="2">
    <source>
        <dbReference type="EMBL" id="TWV99217.1"/>
    </source>
</evidence>
<dbReference type="Proteomes" id="UP000318815">
    <property type="component" value="Unassembled WGS sequence"/>
</dbReference>
<evidence type="ECO:0008006" key="4">
    <source>
        <dbReference type="Google" id="ProtNLM"/>
    </source>
</evidence>
<name>A0A5C6LRJ1_9BACT</name>
<keyword evidence="1" id="KW-1133">Transmembrane helix</keyword>
<feature type="transmembrane region" description="Helical" evidence="1">
    <location>
        <begin position="35"/>
        <end position="54"/>
    </location>
</feature>
<keyword evidence="1" id="KW-0472">Membrane</keyword>
<dbReference type="EMBL" id="VOHS01000017">
    <property type="protein sequence ID" value="TWV99217.1"/>
    <property type="molecule type" value="Genomic_DNA"/>
</dbReference>
<gene>
    <name evidence="2" type="ORF">FEF09_17090</name>
</gene>
<accession>A0A5C6LRJ1</accession>
<evidence type="ECO:0000313" key="3">
    <source>
        <dbReference type="Proteomes" id="UP000318815"/>
    </source>
</evidence>
<keyword evidence="1" id="KW-0812">Transmembrane</keyword>
<comment type="caution">
    <text evidence="2">The sequence shown here is derived from an EMBL/GenBank/DDBJ whole genome shotgun (WGS) entry which is preliminary data.</text>
</comment>
<keyword evidence="3" id="KW-1185">Reference proteome</keyword>
<reference evidence="2 3" key="1">
    <citation type="submission" date="2019-08" db="EMBL/GenBank/DDBJ databases">
        <title>Whole genome sequencing of chitin degrading bacteria Chitinophaga pinensis YS16.</title>
        <authorList>
            <person name="Singh R.P."/>
            <person name="Manchanda G."/>
            <person name="Maurya I.K."/>
            <person name="Joshi N.K."/>
            <person name="Srivastava A.K."/>
        </authorList>
    </citation>
    <scope>NUCLEOTIDE SEQUENCE [LARGE SCALE GENOMIC DNA]</scope>
    <source>
        <strain evidence="2 3">YS-16</strain>
    </source>
</reference>
<dbReference type="AlphaFoldDB" id="A0A5C6LRJ1"/>
<evidence type="ECO:0000256" key="1">
    <source>
        <dbReference type="SAM" id="Phobius"/>
    </source>
</evidence>
<organism evidence="2 3">
    <name type="scientific">Chitinophaga pinensis</name>
    <dbReference type="NCBI Taxonomy" id="79329"/>
    <lineage>
        <taxon>Bacteria</taxon>
        <taxon>Pseudomonadati</taxon>
        <taxon>Bacteroidota</taxon>
        <taxon>Chitinophagia</taxon>
        <taxon>Chitinophagales</taxon>
        <taxon>Chitinophagaceae</taxon>
        <taxon>Chitinophaga</taxon>
    </lineage>
</organism>
<protein>
    <recommendedName>
        <fullName evidence="4">Lipopolysaccharide biosynthesis protein</fullName>
    </recommendedName>
</protein>